<sequence>MNGSILATVFPGPLTGTPSQMFLTCLTSWKGVKMTSMFLSQFHALSKNLYESLNSSIDKALATRISPMINKTLTIRGPVAEKIRIQLANIYENEVPSFQERPDAEQLHFPVSSTASALLRQLVRLQNMFEGDLTYAFNFRVSEQTKHVWTNVTVMLPPNSALLDHENRSTSQQIIQALKAFRVGLTINPLTVVA</sequence>
<dbReference type="Proteomes" id="UP000799118">
    <property type="component" value="Unassembled WGS sequence"/>
</dbReference>
<evidence type="ECO:0000313" key="2">
    <source>
        <dbReference type="Proteomes" id="UP000799118"/>
    </source>
</evidence>
<organism evidence="1 2">
    <name type="scientific">Gymnopus androsaceus JB14</name>
    <dbReference type="NCBI Taxonomy" id="1447944"/>
    <lineage>
        <taxon>Eukaryota</taxon>
        <taxon>Fungi</taxon>
        <taxon>Dikarya</taxon>
        <taxon>Basidiomycota</taxon>
        <taxon>Agaricomycotina</taxon>
        <taxon>Agaricomycetes</taxon>
        <taxon>Agaricomycetidae</taxon>
        <taxon>Agaricales</taxon>
        <taxon>Marasmiineae</taxon>
        <taxon>Omphalotaceae</taxon>
        <taxon>Gymnopus</taxon>
    </lineage>
</organism>
<name>A0A6A4HXI5_9AGAR</name>
<protein>
    <submittedName>
        <fullName evidence="1">Uncharacterized protein</fullName>
    </submittedName>
</protein>
<dbReference type="EMBL" id="ML769432">
    <property type="protein sequence ID" value="KAE9402701.1"/>
    <property type="molecule type" value="Genomic_DNA"/>
</dbReference>
<reference evidence="1" key="1">
    <citation type="journal article" date="2019" name="Environ. Microbiol.">
        <title>Fungal ecological strategies reflected in gene transcription - a case study of two litter decomposers.</title>
        <authorList>
            <person name="Barbi F."/>
            <person name="Kohler A."/>
            <person name="Barry K."/>
            <person name="Baskaran P."/>
            <person name="Daum C."/>
            <person name="Fauchery L."/>
            <person name="Ihrmark K."/>
            <person name="Kuo A."/>
            <person name="LaButti K."/>
            <person name="Lipzen A."/>
            <person name="Morin E."/>
            <person name="Grigoriev I.V."/>
            <person name="Henrissat B."/>
            <person name="Lindahl B."/>
            <person name="Martin F."/>
        </authorList>
    </citation>
    <scope>NUCLEOTIDE SEQUENCE</scope>
    <source>
        <strain evidence="1">JB14</strain>
    </source>
</reference>
<keyword evidence="2" id="KW-1185">Reference proteome</keyword>
<gene>
    <name evidence="1" type="ORF">BT96DRAFT_537562</name>
</gene>
<evidence type="ECO:0000313" key="1">
    <source>
        <dbReference type="EMBL" id="KAE9402701.1"/>
    </source>
</evidence>
<accession>A0A6A4HXI5</accession>
<dbReference type="AlphaFoldDB" id="A0A6A4HXI5"/>
<proteinExistence type="predicted"/>